<keyword evidence="10" id="KW-1185">Reference proteome</keyword>
<evidence type="ECO:0000256" key="5">
    <source>
        <dbReference type="ARBA" id="ARBA00023002"/>
    </source>
</evidence>
<dbReference type="Proteomes" id="UP000036947">
    <property type="component" value="Unassembled WGS sequence"/>
</dbReference>
<comment type="caution">
    <text evidence="9">The sequence shown here is derived from an EMBL/GenBank/DDBJ whole genome shotgun (WGS) entry which is preliminary data.</text>
</comment>
<dbReference type="Gene3D" id="1.10.630.10">
    <property type="entry name" value="Cytochrome P450"/>
    <property type="match status" value="1"/>
</dbReference>
<organism evidence="9 10">
    <name type="scientific">Tolypocladium ophioglossoides (strain CBS 100239)</name>
    <name type="common">Snaketongue truffleclub</name>
    <name type="synonym">Elaphocordyceps ophioglossoides</name>
    <dbReference type="NCBI Taxonomy" id="1163406"/>
    <lineage>
        <taxon>Eukaryota</taxon>
        <taxon>Fungi</taxon>
        <taxon>Dikarya</taxon>
        <taxon>Ascomycota</taxon>
        <taxon>Pezizomycotina</taxon>
        <taxon>Sordariomycetes</taxon>
        <taxon>Hypocreomycetidae</taxon>
        <taxon>Hypocreales</taxon>
        <taxon>Ophiocordycipitaceae</taxon>
        <taxon>Tolypocladium</taxon>
    </lineage>
</organism>
<keyword evidence="6" id="KW-0408">Iron</keyword>
<sequence>MATERPVVVIVGGGWHTPDHYSKLTKALEAAGHEVHCPSHPSMKQEKPYRCPKSSSPNSVDMLELWQQVGVAALIGLTSHWTYFIHGEHDLAAAKIAGAHIVAAIFIAYLKRQYESLTIRQAAVECLAIDAAYAAALFSSILFFRLFCSPLRHVPGPLHLRFTKLTHMLDIAHRRNYEILHDLHLKYGDVVRTGPNEVTVFGLEAYSQVHGPQSKCGRAAYYNIVHPMVSLDTTRDEEVHAYRPLEQAEPIIYSRAAELLNQLHKHESQSLNISAWLEYYTIDVMGLFGLTIDFNNLAEGEHPILGIYHMAHHLLGPLAAAPWLKHLMMEQRQNIIGHVLNDAEKNGGVEANWNFVLGDFVLVIIAGSDPVCQILANMMYYLICKPENLARIREELASIDIKDYKALQHLPHSNAVIYETLRLNPAVPSAGLRLPPRGGMTINGIYIPDNTTIVTPQHSLMRGQLSFTIEGRTDDRYFEKPEEWAPERFTTRPELILNKNAFIPWTIEIRVAAACIFIEFDFDFAPGEDRTRIFTEATDFFTTTPGPLYLVLRSRENS</sequence>
<comment type="cofactor">
    <cofactor evidence="1">
        <name>heme</name>
        <dbReference type="ChEBI" id="CHEBI:30413"/>
    </cofactor>
</comment>
<dbReference type="InterPro" id="IPR029058">
    <property type="entry name" value="AB_hydrolase_fold"/>
</dbReference>
<dbReference type="GO" id="GO:0016705">
    <property type="term" value="F:oxidoreductase activity, acting on paired donors, with incorporation or reduction of molecular oxygen"/>
    <property type="evidence" value="ECO:0007669"/>
    <property type="project" value="InterPro"/>
</dbReference>
<evidence type="ECO:0000256" key="2">
    <source>
        <dbReference type="ARBA" id="ARBA00010617"/>
    </source>
</evidence>
<dbReference type="InterPro" id="IPR050121">
    <property type="entry name" value="Cytochrome_P450_monoxygenase"/>
</dbReference>
<keyword evidence="8" id="KW-0472">Membrane</keyword>
<keyword evidence="4" id="KW-0479">Metal-binding</keyword>
<dbReference type="OrthoDB" id="6692864at2759"/>
<protein>
    <submittedName>
        <fullName evidence="9">Tryprostatin B 6-hydroxylase</fullName>
    </submittedName>
</protein>
<feature type="transmembrane region" description="Helical" evidence="8">
    <location>
        <begin position="91"/>
        <end position="110"/>
    </location>
</feature>
<evidence type="ECO:0000313" key="10">
    <source>
        <dbReference type="Proteomes" id="UP000036947"/>
    </source>
</evidence>
<keyword evidence="8" id="KW-0812">Transmembrane</keyword>
<dbReference type="PANTHER" id="PTHR24305">
    <property type="entry name" value="CYTOCHROME P450"/>
    <property type="match status" value="1"/>
</dbReference>
<keyword evidence="5" id="KW-0560">Oxidoreductase</keyword>
<evidence type="ECO:0000256" key="8">
    <source>
        <dbReference type="SAM" id="Phobius"/>
    </source>
</evidence>
<accession>A0A0L0MZI0</accession>
<evidence type="ECO:0000256" key="6">
    <source>
        <dbReference type="ARBA" id="ARBA00023004"/>
    </source>
</evidence>
<evidence type="ECO:0000256" key="1">
    <source>
        <dbReference type="ARBA" id="ARBA00001971"/>
    </source>
</evidence>
<reference evidence="9 10" key="1">
    <citation type="journal article" date="2015" name="BMC Genomics">
        <title>The genome of the truffle-parasite Tolypocladium ophioglossoides and the evolution of antifungal peptaibiotics.</title>
        <authorList>
            <person name="Quandt C.A."/>
            <person name="Bushley K.E."/>
            <person name="Spatafora J.W."/>
        </authorList>
    </citation>
    <scope>NUCLEOTIDE SEQUENCE [LARGE SCALE GENOMIC DNA]</scope>
    <source>
        <strain evidence="9 10">CBS 100239</strain>
    </source>
</reference>
<dbReference type="GO" id="GO:0005506">
    <property type="term" value="F:iron ion binding"/>
    <property type="evidence" value="ECO:0007669"/>
    <property type="project" value="InterPro"/>
</dbReference>
<evidence type="ECO:0000256" key="7">
    <source>
        <dbReference type="ARBA" id="ARBA00023033"/>
    </source>
</evidence>
<evidence type="ECO:0000256" key="3">
    <source>
        <dbReference type="ARBA" id="ARBA00022617"/>
    </source>
</evidence>
<dbReference type="EMBL" id="LFRF01000040">
    <property type="protein sequence ID" value="KND87186.1"/>
    <property type="molecule type" value="Genomic_DNA"/>
</dbReference>
<dbReference type="AlphaFoldDB" id="A0A0L0MZI0"/>
<keyword evidence="7" id="KW-0503">Monooxygenase</keyword>
<keyword evidence="8" id="KW-1133">Transmembrane helix</keyword>
<dbReference type="Gene3D" id="3.40.50.1820">
    <property type="entry name" value="alpha/beta hydrolase"/>
    <property type="match status" value="1"/>
</dbReference>
<dbReference type="GO" id="GO:0004497">
    <property type="term" value="F:monooxygenase activity"/>
    <property type="evidence" value="ECO:0007669"/>
    <property type="project" value="UniProtKB-KW"/>
</dbReference>
<dbReference type="PANTHER" id="PTHR24305:SF187">
    <property type="entry name" value="P450, PUTATIVE (EUROFUNG)-RELATED"/>
    <property type="match status" value="1"/>
</dbReference>
<gene>
    <name evidence="9" type="ORF">TOPH_08169</name>
</gene>
<keyword evidence="3" id="KW-0349">Heme</keyword>
<dbReference type="GO" id="GO:0020037">
    <property type="term" value="F:heme binding"/>
    <property type="evidence" value="ECO:0007669"/>
    <property type="project" value="InterPro"/>
</dbReference>
<evidence type="ECO:0000256" key="4">
    <source>
        <dbReference type="ARBA" id="ARBA00022723"/>
    </source>
</evidence>
<proteinExistence type="inferred from homology"/>
<dbReference type="SUPFAM" id="SSF53474">
    <property type="entry name" value="alpha/beta-Hydrolases"/>
    <property type="match status" value="1"/>
</dbReference>
<dbReference type="STRING" id="1163406.A0A0L0MZI0"/>
<feature type="transmembrane region" description="Helical" evidence="8">
    <location>
        <begin position="122"/>
        <end position="147"/>
    </location>
</feature>
<dbReference type="SUPFAM" id="SSF48264">
    <property type="entry name" value="Cytochrome P450"/>
    <property type="match status" value="1"/>
</dbReference>
<comment type="similarity">
    <text evidence="2">Belongs to the cytochrome P450 family.</text>
</comment>
<evidence type="ECO:0000313" key="9">
    <source>
        <dbReference type="EMBL" id="KND87186.1"/>
    </source>
</evidence>
<dbReference type="InterPro" id="IPR036396">
    <property type="entry name" value="Cyt_P450_sf"/>
</dbReference>
<dbReference type="InterPro" id="IPR001128">
    <property type="entry name" value="Cyt_P450"/>
</dbReference>
<name>A0A0L0MZI0_TOLOC</name>
<dbReference type="Pfam" id="PF00067">
    <property type="entry name" value="p450"/>
    <property type="match status" value="1"/>
</dbReference>